<evidence type="ECO:0000313" key="2">
    <source>
        <dbReference type="EMBL" id="OHU47440.1"/>
    </source>
</evidence>
<accession>A0A1S1LGK9</accession>
<evidence type="ECO:0000256" key="1">
    <source>
        <dbReference type="SAM" id="MobiDB-lite"/>
    </source>
</evidence>
<gene>
    <name evidence="2" type="ORF">BKG82_27230</name>
</gene>
<sequence length="264" mass="29432">MSQLCDHRKYAKIVTVDRHERCAQVSDLTVPVEDHELGKQELGDGLIAEADREREDYLRWLLRFDDDDEDDDDELDGLWTGDPVLGALNRTAVQIQRLQNLTRELVAYAREMPPPSHKYTFEQLAAAARMSVSGVRSCYTVGDISSAAGKLVIGANKRGALADRRWDRARVWRRECPSKAMEEALDKLVTQGEAVAGPPDELRDGKPGSSYAVVEAFSTSARAYLVPNTVLSELLEEELSRRPGLGGAPLRRPRRVASDDMPPF</sequence>
<reference evidence="2 3" key="1">
    <citation type="submission" date="2016-10" db="EMBL/GenBank/DDBJ databases">
        <title>Evaluation of Human, Veterinary and Environmental Mycobacterium chelonae Isolates by Core Genome Phylogenomic Analysis, Targeted Gene Comparison, and Anti-microbial Susceptibility Patterns: A Tale of Mistaken Identities.</title>
        <authorList>
            <person name="Fogelson S.B."/>
            <person name="Camus A.C."/>
            <person name="Lorenz W."/>
            <person name="Vasireddy R."/>
            <person name="Vasireddy S."/>
            <person name="Smith T."/>
            <person name="Brown-Elliott B.A."/>
            <person name="Wallace R.J.Jr."/>
            <person name="Hasan N.A."/>
            <person name="Reischl U."/>
            <person name="Sanchez S."/>
        </authorList>
    </citation>
    <scope>NUCLEOTIDE SEQUENCE [LARGE SCALE GENOMIC DNA]</scope>
    <source>
        <strain evidence="2 3">15515</strain>
    </source>
</reference>
<dbReference type="EMBL" id="MLIQ01000042">
    <property type="protein sequence ID" value="OHU47440.1"/>
    <property type="molecule type" value="Genomic_DNA"/>
</dbReference>
<comment type="caution">
    <text evidence="2">The sequence shown here is derived from an EMBL/GenBank/DDBJ whole genome shotgun (WGS) entry which is preliminary data.</text>
</comment>
<name>A0A1S1LGK9_MYCCH</name>
<organism evidence="2 3">
    <name type="scientific">Mycobacteroides chelonae</name>
    <name type="common">Mycobacterium chelonae</name>
    <dbReference type="NCBI Taxonomy" id="1774"/>
    <lineage>
        <taxon>Bacteria</taxon>
        <taxon>Bacillati</taxon>
        <taxon>Actinomycetota</taxon>
        <taxon>Actinomycetes</taxon>
        <taxon>Mycobacteriales</taxon>
        <taxon>Mycobacteriaceae</taxon>
        <taxon>Mycobacteroides</taxon>
    </lineage>
</organism>
<dbReference type="AlphaFoldDB" id="A0A1S1LGK9"/>
<dbReference type="Proteomes" id="UP000180043">
    <property type="component" value="Unassembled WGS sequence"/>
</dbReference>
<proteinExistence type="predicted"/>
<protein>
    <submittedName>
        <fullName evidence="2">Uncharacterized protein</fullName>
    </submittedName>
</protein>
<feature type="region of interest" description="Disordered" evidence="1">
    <location>
        <begin position="237"/>
        <end position="264"/>
    </location>
</feature>
<evidence type="ECO:0000313" key="3">
    <source>
        <dbReference type="Proteomes" id="UP000180043"/>
    </source>
</evidence>